<keyword evidence="8" id="KW-0333">Golgi apparatus</keyword>
<evidence type="ECO:0000259" key="11">
    <source>
        <dbReference type="Pfam" id="PF09335"/>
    </source>
</evidence>
<dbReference type="RefSeq" id="XP_009545260.1">
    <property type="nucleotide sequence ID" value="XM_009546965.1"/>
</dbReference>
<evidence type="ECO:0000256" key="4">
    <source>
        <dbReference type="ARBA" id="ARBA00013533"/>
    </source>
</evidence>
<gene>
    <name evidence="12" type="ORF">HETIRDRAFT_433701</name>
</gene>
<comment type="subcellular location">
    <subcellularLocation>
        <location evidence="2">Golgi apparatus membrane</location>
        <topology evidence="2">Multi-pass membrane protein</topology>
    </subcellularLocation>
</comment>
<dbReference type="AlphaFoldDB" id="W4KAV3"/>
<dbReference type="OrthoDB" id="166803at2759"/>
<name>W4KAV3_HETIT</name>
<dbReference type="InterPro" id="IPR032816">
    <property type="entry name" value="VTT_dom"/>
</dbReference>
<dbReference type="STRING" id="747525.W4KAV3"/>
<feature type="transmembrane region" description="Helical" evidence="10">
    <location>
        <begin position="35"/>
        <end position="58"/>
    </location>
</feature>
<dbReference type="KEGG" id="hir:HETIRDRAFT_433701"/>
<feature type="transmembrane region" description="Helical" evidence="10">
    <location>
        <begin position="158"/>
        <end position="179"/>
    </location>
</feature>
<dbReference type="GeneID" id="20674694"/>
<comment type="similarity">
    <text evidence="3">Belongs to the TVP38/TMEM64 family.</text>
</comment>
<evidence type="ECO:0000256" key="2">
    <source>
        <dbReference type="ARBA" id="ARBA00004653"/>
    </source>
</evidence>
<evidence type="ECO:0000313" key="12">
    <source>
        <dbReference type="EMBL" id="ETW82962.1"/>
    </source>
</evidence>
<dbReference type="PANTHER" id="PTHR47549:SF1">
    <property type="entry name" value="GOLGI APPARATUS MEMBRANE PROTEIN TVP38"/>
    <property type="match status" value="1"/>
</dbReference>
<dbReference type="eggNOG" id="KOG3140">
    <property type="taxonomic scope" value="Eukaryota"/>
</dbReference>
<evidence type="ECO:0000256" key="1">
    <source>
        <dbReference type="ARBA" id="ARBA00002978"/>
    </source>
</evidence>
<evidence type="ECO:0000256" key="5">
    <source>
        <dbReference type="ARBA" id="ARBA00020673"/>
    </source>
</evidence>
<dbReference type="EMBL" id="KI925457">
    <property type="protein sequence ID" value="ETW82962.1"/>
    <property type="molecule type" value="Genomic_DNA"/>
</dbReference>
<dbReference type="GO" id="GO:0000139">
    <property type="term" value="C:Golgi membrane"/>
    <property type="evidence" value="ECO:0007669"/>
    <property type="project" value="UniProtKB-SubCell"/>
</dbReference>
<dbReference type="InterPro" id="IPR051076">
    <property type="entry name" value="Golgi_membrane_TVP38/TMEM64"/>
</dbReference>
<evidence type="ECO:0000256" key="6">
    <source>
        <dbReference type="ARBA" id="ARBA00022692"/>
    </source>
</evidence>
<dbReference type="GO" id="GO:0000022">
    <property type="term" value="P:mitotic spindle elongation"/>
    <property type="evidence" value="ECO:0007669"/>
    <property type="project" value="TreeGrafter"/>
</dbReference>
<evidence type="ECO:0000313" key="13">
    <source>
        <dbReference type="Proteomes" id="UP000030671"/>
    </source>
</evidence>
<dbReference type="InParanoid" id="W4KAV3"/>
<protein>
    <recommendedName>
        <fullName evidence="4">Golgi apparatus membrane protein TVP38</fullName>
    </recommendedName>
    <alternativeName>
        <fullName evidence="5">Golgi apparatus membrane protein tvp38</fullName>
    </alternativeName>
</protein>
<dbReference type="Proteomes" id="UP000030671">
    <property type="component" value="Unassembled WGS sequence"/>
</dbReference>
<evidence type="ECO:0000256" key="10">
    <source>
        <dbReference type="SAM" id="Phobius"/>
    </source>
</evidence>
<reference evidence="12 13" key="1">
    <citation type="journal article" date="2012" name="New Phytol.">
        <title>Insight into trade-off between wood decay and parasitism from the genome of a fungal forest pathogen.</title>
        <authorList>
            <person name="Olson A."/>
            <person name="Aerts A."/>
            <person name="Asiegbu F."/>
            <person name="Belbahri L."/>
            <person name="Bouzid O."/>
            <person name="Broberg A."/>
            <person name="Canback B."/>
            <person name="Coutinho P.M."/>
            <person name="Cullen D."/>
            <person name="Dalman K."/>
            <person name="Deflorio G."/>
            <person name="van Diepen L.T."/>
            <person name="Dunand C."/>
            <person name="Duplessis S."/>
            <person name="Durling M."/>
            <person name="Gonthier P."/>
            <person name="Grimwood J."/>
            <person name="Fossdal C.G."/>
            <person name="Hansson D."/>
            <person name="Henrissat B."/>
            <person name="Hietala A."/>
            <person name="Himmelstrand K."/>
            <person name="Hoffmeister D."/>
            <person name="Hogberg N."/>
            <person name="James T.Y."/>
            <person name="Karlsson M."/>
            <person name="Kohler A."/>
            <person name="Kues U."/>
            <person name="Lee Y.H."/>
            <person name="Lin Y.C."/>
            <person name="Lind M."/>
            <person name="Lindquist E."/>
            <person name="Lombard V."/>
            <person name="Lucas S."/>
            <person name="Lunden K."/>
            <person name="Morin E."/>
            <person name="Murat C."/>
            <person name="Park J."/>
            <person name="Raffaello T."/>
            <person name="Rouze P."/>
            <person name="Salamov A."/>
            <person name="Schmutz J."/>
            <person name="Solheim H."/>
            <person name="Stahlberg J."/>
            <person name="Velez H."/>
            <person name="de Vries R.P."/>
            <person name="Wiebenga A."/>
            <person name="Woodward S."/>
            <person name="Yakovlev I."/>
            <person name="Garbelotto M."/>
            <person name="Martin F."/>
            <person name="Grigoriev I.V."/>
            <person name="Stenlid J."/>
        </authorList>
    </citation>
    <scope>NUCLEOTIDE SEQUENCE [LARGE SCALE GENOMIC DNA]</scope>
    <source>
        <strain evidence="12 13">TC 32-1</strain>
    </source>
</reference>
<feature type="transmembrane region" description="Helical" evidence="10">
    <location>
        <begin position="234"/>
        <end position="255"/>
    </location>
</feature>
<feature type="transmembrane region" description="Helical" evidence="10">
    <location>
        <begin position="79"/>
        <end position="97"/>
    </location>
</feature>
<evidence type="ECO:0000256" key="9">
    <source>
        <dbReference type="ARBA" id="ARBA00023136"/>
    </source>
</evidence>
<evidence type="ECO:0000256" key="3">
    <source>
        <dbReference type="ARBA" id="ARBA00008640"/>
    </source>
</evidence>
<dbReference type="Pfam" id="PF09335">
    <property type="entry name" value="VTT_dom"/>
    <property type="match status" value="1"/>
</dbReference>
<dbReference type="GO" id="GO:0016192">
    <property type="term" value="P:vesicle-mediated transport"/>
    <property type="evidence" value="ECO:0007669"/>
    <property type="project" value="TreeGrafter"/>
</dbReference>
<proteinExistence type="inferred from homology"/>
<keyword evidence="7 10" id="KW-1133">Transmembrane helix</keyword>
<evidence type="ECO:0000256" key="7">
    <source>
        <dbReference type="ARBA" id="ARBA00022989"/>
    </source>
</evidence>
<keyword evidence="9 10" id="KW-0472">Membrane</keyword>
<feature type="domain" description="VTT" evidence="11">
    <location>
        <begin position="99"/>
        <end position="214"/>
    </location>
</feature>
<keyword evidence="6 10" id="KW-0812">Transmembrane</keyword>
<accession>W4KAV3</accession>
<keyword evidence="13" id="KW-1185">Reference proteome</keyword>
<dbReference type="HOGENOM" id="CLU_041954_2_0_1"/>
<feature type="transmembrane region" description="Helical" evidence="10">
    <location>
        <begin position="191"/>
        <end position="213"/>
    </location>
</feature>
<feature type="transmembrane region" description="Helical" evidence="10">
    <location>
        <begin position="117"/>
        <end position="137"/>
    </location>
</feature>
<organism evidence="12 13">
    <name type="scientific">Heterobasidion irregulare (strain TC 32-1)</name>
    <dbReference type="NCBI Taxonomy" id="747525"/>
    <lineage>
        <taxon>Eukaryota</taxon>
        <taxon>Fungi</taxon>
        <taxon>Dikarya</taxon>
        <taxon>Basidiomycota</taxon>
        <taxon>Agaricomycotina</taxon>
        <taxon>Agaricomycetes</taxon>
        <taxon>Russulales</taxon>
        <taxon>Bondarzewiaceae</taxon>
        <taxon>Heterobasidion</taxon>
        <taxon>Heterobasidion annosum species complex</taxon>
    </lineage>
</organism>
<comment type="function">
    <text evidence="1">Golgi membrane protein involved in vesicular trafficking and spindle migration.</text>
</comment>
<evidence type="ECO:0000256" key="8">
    <source>
        <dbReference type="ARBA" id="ARBA00023034"/>
    </source>
</evidence>
<sequence length="291" mass="32257">MTPTNKADRGLPSRLLSTSQHYIALAFHRFQQLHLFGKILVCLLFLFYLALGLFIVVVTPARIAQFLYDGAQKLNNLPFGWALIGLVIVIISIPPMIGHTTMLHVCGFAYGLKGFPLAAAASVIGSSAVFLALRFLFGKKLRAWSSSNDKWQALETVINAKGLPLIILIRVSSFPPWVYSNTLFASIQTVSIWQFVVATICIFPRFLLYVFIGSRMAALSDGNQRNKMDTQTKIINGFLIAGGLTISVIASWIVYTLMQRQLRQLSPELDERVEEALENADEGAPLLHSLS</sequence>
<dbReference type="PANTHER" id="PTHR47549">
    <property type="entry name" value="GOLGI APPARATUS MEMBRANE PROTEIN TVP38-RELATED"/>
    <property type="match status" value="1"/>
</dbReference>